<gene>
    <name evidence="2" type="ORF">OE647_04160</name>
</gene>
<name>A0ABT2YYI7_9RHOB</name>
<organism evidence="2 3">
    <name type="scientific">Albidovulum sediminicola</name>
    <dbReference type="NCBI Taxonomy" id="2984331"/>
    <lineage>
        <taxon>Bacteria</taxon>
        <taxon>Pseudomonadati</taxon>
        <taxon>Pseudomonadota</taxon>
        <taxon>Alphaproteobacteria</taxon>
        <taxon>Rhodobacterales</taxon>
        <taxon>Paracoccaceae</taxon>
        <taxon>Albidovulum</taxon>
    </lineage>
</organism>
<protein>
    <submittedName>
        <fullName evidence="2">Polysaccharide lyase</fullName>
    </submittedName>
</protein>
<dbReference type="RefSeq" id="WP_263720404.1">
    <property type="nucleotide sequence ID" value="NZ_JAOWLA010000003.1"/>
</dbReference>
<sequence>MKKRSIDRTMPRALRICAFVWAALAAGVSAPAWGQNFKPYALNGENPKRAGGTWTMTLTEGLCQDVKYGDGRGESDCGNGNLRSQLQGPDIAPGREVEYAFDVFVPKSFEYRESLKYRTRGSVEIAGWQHIRAIKNHLFEMNLKGGGVTFEDHLCFDRKRFGAWNSVRVLVKWSLREDGFLRVLCNGKQVYALAGQTLIPPACGTSAKTNCHVDKLAHRNPIRWVIGPWYRGFGSDWKDYGRASPFLPFPRNGISIKVRNLYQGKLRNS</sequence>
<dbReference type="GO" id="GO:0016829">
    <property type="term" value="F:lyase activity"/>
    <property type="evidence" value="ECO:0007669"/>
    <property type="project" value="UniProtKB-KW"/>
</dbReference>
<keyword evidence="1" id="KW-0732">Signal</keyword>
<evidence type="ECO:0000313" key="3">
    <source>
        <dbReference type="Proteomes" id="UP001652503"/>
    </source>
</evidence>
<reference evidence="2 3" key="1">
    <citation type="submission" date="2022-10" db="EMBL/GenBank/DDBJ databases">
        <title>Defluviimonas sp. nov., isolated from ocean surface water.</title>
        <authorList>
            <person name="He W."/>
            <person name="Wang L."/>
            <person name="Zhang D.-F."/>
        </authorList>
    </citation>
    <scope>NUCLEOTIDE SEQUENCE [LARGE SCALE GENOMIC DNA]</scope>
    <source>
        <strain evidence="2 3">WL0075</strain>
    </source>
</reference>
<feature type="chain" id="PRO_5047175886" evidence="1">
    <location>
        <begin position="35"/>
        <end position="269"/>
    </location>
</feature>
<proteinExistence type="predicted"/>
<accession>A0ABT2YYI7</accession>
<keyword evidence="3" id="KW-1185">Reference proteome</keyword>
<keyword evidence="2" id="KW-0456">Lyase</keyword>
<evidence type="ECO:0000256" key="1">
    <source>
        <dbReference type="SAM" id="SignalP"/>
    </source>
</evidence>
<dbReference type="Proteomes" id="UP001652503">
    <property type="component" value="Unassembled WGS sequence"/>
</dbReference>
<dbReference type="EMBL" id="JAOWLA010000003">
    <property type="protein sequence ID" value="MCV2863933.1"/>
    <property type="molecule type" value="Genomic_DNA"/>
</dbReference>
<dbReference type="Gene3D" id="2.60.120.200">
    <property type="match status" value="1"/>
</dbReference>
<evidence type="ECO:0000313" key="2">
    <source>
        <dbReference type="EMBL" id="MCV2863933.1"/>
    </source>
</evidence>
<comment type="caution">
    <text evidence="2">The sequence shown here is derived from an EMBL/GenBank/DDBJ whole genome shotgun (WGS) entry which is preliminary data.</text>
</comment>
<feature type="signal peptide" evidence="1">
    <location>
        <begin position="1"/>
        <end position="34"/>
    </location>
</feature>